<dbReference type="EMBL" id="BMXI01000008">
    <property type="protein sequence ID" value="GHC54419.1"/>
    <property type="molecule type" value="Genomic_DNA"/>
</dbReference>
<proteinExistence type="predicted"/>
<dbReference type="Gene3D" id="3.40.50.2300">
    <property type="match status" value="1"/>
</dbReference>
<keyword evidence="14" id="KW-1133">Transmembrane helix</keyword>
<evidence type="ECO:0000256" key="12">
    <source>
        <dbReference type="ARBA" id="ARBA00023136"/>
    </source>
</evidence>
<evidence type="ECO:0000256" key="4">
    <source>
        <dbReference type="ARBA" id="ARBA00012438"/>
    </source>
</evidence>
<feature type="domain" description="Histidine kinase" evidence="15">
    <location>
        <begin position="231"/>
        <end position="452"/>
    </location>
</feature>
<feature type="modified residue" description="4-aspartylphosphate" evidence="13">
    <location>
        <position position="552"/>
    </location>
</feature>
<evidence type="ECO:0000259" key="16">
    <source>
        <dbReference type="PROSITE" id="PS50110"/>
    </source>
</evidence>
<evidence type="ECO:0000256" key="10">
    <source>
        <dbReference type="ARBA" id="ARBA00022840"/>
    </source>
</evidence>
<dbReference type="InterPro" id="IPR036097">
    <property type="entry name" value="HisK_dim/P_sf"/>
</dbReference>
<comment type="caution">
    <text evidence="17">The sequence shown here is derived from an EMBL/GenBank/DDBJ whole genome shotgun (WGS) entry which is preliminary data.</text>
</comment>
<evidence type="ECO:0000256" key="1">
    <source>
        <dbReference type="ARBA" id="ARBA00000085"/>
    </source>
</evidence>
<dbReference type="InterPro" id="IPR036890">
    <property type="entry name" value="HATPase_C_sf"/>
</dbReference>
<evidence type="ECO:0000256" key="11">
    <source>
        <dbReference type="ARBA" id="ARBA00023012"/>
    </source>
</evidence>
<comment type="catalytic activity">
    <reaction evidence="1">
        <text>ATP + protein L-histidine = ADP + protein N-phospho-L-histidine.</text>
        <dbReference type="EC" id="2.7.13.3"/>
    </reaction>
</comment>
<evidence type="ECO:0000313" key="18">
    <source>
        <dbReference type="Proteomes" id="UP000644507"/>
    </source>
</evidence>
<evidence type="ECO:0000256" key="3">
    <source>
        <dbReference type="ARBA" id="ARBA00004314"/>
    </source>
</evidence>
<dbReference type="InterPro" id="IPR004358">
    <property type="entry name" value="Sig_transdc_His_kin-like_C"/>
</dbReference>
<dbReference type="Pfam" id="PF02518">
    <property type="entry name" value="HATPase_c"/>
    <property type="match status" value="2"/>
</dbReference>
<sequence>MRLKKLMQRRTVDPAFLERFEAEEAISRVPNYRIASGLGAIFIAAGSVMDRLAFPEIWHTLVLLRGECAFTLLLLYCLLGTKWGERRHLIIGHFIEGSLILSIMAMVGRTGGASSPYYAGLCLVMVGASLLLRWSIMHGVVNVVFCCGGYSLLIVLFPVNNAMESGSHLAVHTFFLYVTGFFTAAGTYFLYELRLNEFRLREELTAERKRLEKSHQKLKELDESKTNFFANVSHELRTPLTLILGPIEQLASYAPVRDNPKLNTLVQSMEENGFRLLRLINELLDIIRLDGGQYGVRTELTQIDDLMGSIYRSLVPTAEQKGLNLELHLENAPKGTFQIDRMKFEKVLINLATNAIKFTQPGGTVKLIARETKGREVEFEIADTGAGMSDEEKENVFRRFWQADASSKRRHRGAGIGLSLVKGLVDLLEGTIQVSSEMDEGTTFTVKLPLGPSTQTSSIALDDDDLDPIEELNRKAQFGGLIVEANAMPVVDPLFFDAPDNKTPVILVAEDEPDVRQLIVSQLSSYKLLIATNGNQAIELATQYLPDLLLLDWMMPEKDGLEVCQILRKTTALERAPIIMLTARIDERSKIEALQAGANDFLTKPFAPTELKLRISHLLNTGRFEKEVVQKSQELGAALAELKESESMLVQAEKLSSLGQMSAGIIHEINNPLNYAKTNLYSLRTFAKLLPPDEKEDFNEITSDVEEGLERVVQIVKDLRSFAVKDKTQFNDVNLAEVVAASSRLLGNRLSHVQFKSEVPDHIHINGNSNQLCQVLVNFIQNSLDALQEAERENEQGMIQVEVTQSSEWISLHLKDNGCGISLENQQQIFDPFYSSKDIGQGMGLGLSICYRILDQHGVKIELKSDVGVGTHFTLNFPIILDDREFQESLTQPPTEEPNTINHE</sequence>
<keyword evidence="18" id="KW-1185">Reference proteome</keyword>
<dbReference type="InterPro" id="IPR011006">
    <property type="entry name" value="CheY-like_superfamily"/>
</dbReference>
<evidence type="ECO:0000256" key="14">
    <source>
        <dbReference type="SAM" id="Phobius"/>
    </source>
</evidence>
<dbReference type="AlphaFoldDB" id="A0A918TLB9"/>
<dbReference type="EC" id="2.7.13.3" evidence="4"/>
<dbReference type="SMART" id="SM00387">
    <property type="entry name" value="HATPase_c"/>
    <property type="match status" value="2"/>
</dbReference>
<dbReference type="Proteomes" id="UP000644507">
    <property type="component" value="Unassembled WGS sequence"/>
</dbReference>
<dbReference type="InterPro" id="IPR001789">
    <property type="entry name" value="Sig_transdc_resp-reg_receiver"/>
</dbReference>
<dbReference type="Pfam" id="PF00072">
    <property type="entry name" value="Response_reg"/>
    <property type="match status" value="1"/>
</dbReference>
<evidence type="ECO:0000256" key="9">
    <source>
        <dbReference type="ARBA" id="ARBA00022777"/>
    </source>
</evidence>
<dbReference type="Pfam" id="PF00512">
    <property type="entry name" value="HisKA"/>
    <property type="match status" value="1"/>
</dbReference>
<feature type="domain" description="Histidine kinase" evidence="15">
    <location>
        <begin position="664"/>
        <end position="881"/>
    </location>
</feature>
<dbReference type="FunFam" id="3.30.565.10:FF:000023">
    <property type="entry name" value="PAS domain-containing sensor histidine kinase"/>
    <property type="match status" value="1"/>
</dbReference>
<feature type="transmembrane region" description="Helical" evidence="14">
    <location>
        <begin position="60"/>
        <end position="79"/>
    </location>
</feature>
<dbReference type="PROSITE" id="PS50110">
    <property type="entry name" value="RESPONSE_REGULATORY"/>
    <property type="match status" value="1"/>
</dbReference>
<dbReference type="SMART" id="SM00448">
    <property type="entry name" value="REC"/>
    <property type="match status" value="1"/>
</dbReference>
<dbReference type="GO" id="GO:0005886">
    <property type="term" value="C:plasma membrane"/>
    <property type="evidence" value="ECO:0007669"/>
    <property type="project" value="UniProtKB-SubCell"/>
</dbReference>
<feature type="transmembrane region" description="Helical" evidence="14">
    <location>
        <begin position="34"/>
        <end position="54"/>
    </location>
</feature>
<feature type="transmembrane region" description="Helical" evidence="14">
    <location>
        <begin position="139"/>
        <end position="157"/>
    </location>
</feature>
<dbReference type="PROSITE" id="PS50109">
    <property type="entry name" value="HIS_KIN"/>
    <property type="match status" value="2"/>
</dbReference>
<dbReference type="CDD" id="cd17574">
    <property type="entry name" value="REC_OmpR"/>
    <property type="match status" value="1"/>
</dbReference>
<keyword evidence="8" id="KW-0547">Nucleotide-binding</keyword>
<dbReference type="SMART" id="SM00388">
    <property type="entry name" value="HisKA"/>
    <property type="match status" value="2"/>
</dbReference>
<keyword evidence="12 14" id="KW-0472">Membrane</keyword>
<evidence type="ECO:0000256" key="8">
    <source>
        <dbReference type="ARBA" id="ARBA00022741"/>
    </source>
</evidence>
<dbReference type="GO" id="GO:0045121">
    <property type="term" value="C:membrane raft"/>
    <property type="evidence" value="ECO:0007669"/>
    <property type="project" value="UniProtKB-SubCell"/>
</dbReference>
<keyword evidence="10" id="KW-0067">ATP-binding</keyword>
<keyword evidence="11" id="KW-0902">Two-component regulatory system</keyword>
<protein>
    <recommendedName>
        <fullName evidence="4">histidine kinase</fullName>
        <ecNumber evidence="4">2.7.13.3</ecNumber>
    </recommendedName>
</protein>
<dbReference type="FunFam" id="1.10.287.130:FF:000001">
    <property type="entry name" value="Two-component sensor histidine kinase"/>
    <property type="match status" value="1"/>
</dbReference>
<dbReference type="GO" id="GO:0005524">
    <property type="term" value="F:ATP binding"/>
    <property type="evidence" value="ECO:0007669"/>
    <property type="project" value="UniProtKB-KW"/>
</dbReference>
<dbReference type="CDD" id="cd00082">
    <property type="entry name" value="HisKA"/>
    <property type="match status" value="2"/>
</dbReference>
<dbReference type="RefSeq" id="WP_189569908.1">
    <property type="nucleotide sequence ID" value="NZ_BMXI01000008.1"/>
</dbReference>
<keyword evidence="14" id="KW-0812">Transmembrane</keyword>
<evidence type="ECO:0000256" key="6">
    <source>
        <dbReference type="ARBA" id="ARBA00022553"/>
    </source>
</evidence>
<dbReference type="SUPFAM" id="SSF52172">
    <property type="entry name" value="CheY-like"/>
    <property type="match status" value="1"/>
</dbReference>
<feature type="transmembrane region" description="Helical" evidence="14">
    <location>
        <begin position="169"/>
        <end position="191"/>
    </location>
</feature>
<name>A0A918TLB9_9BACT</name>
<feature type="domain" description="Response regulatory" evidence="16">
    <location>
        <begin position="505"/>
        <end position="619"/>
    </location>
</feature>
<comment type="subcellular location">
    <subcellularLocation>
        <location evidence="2">Cell membrane</location>
    </subcellularLocation>
    <subcellularLocation>
        <location evidence="3">Membrane raft</location>
        <topology evidence="3">Multi-pass membrane protein</topology>
    </subcellularLocation>
</comment>
<dbReference type="PRINTS" id="PR00344">
    <property type="entry name" value="BCTRLSENSOR"/>
</dbReference>
<dbReference type="GO" id="GO:0000155">
    <property type="term" value="F:phosphorelay sensor kinase activity"/>
    <property type="evidence" value="ECO:0007669"/>
    <property type="project" value="InterPro"/>
</dbReference>
<keyword evidence="7" id="KW-0808">Transferase</keyword>
<evidence type="ECO:0000256" key="2">
    <source>
        <dbReference type="ARBA" id="ARBA00004236"/>
    </source>
</evidence>
<dbReference type="Gene3D" id="3.30.565.10">
    <property type="entry name" value="Histidine kinase-like ATPase, C-terminal domain"/>
    <property type="match status" value="2"/>
</dbReference>
<evidence type="ECO:0000313" key="17">
    <source>
        <dbReference type="EMBL" id="GHC54419.1"/>
    </source>
</evidence>
<dbReference type="InterPro" id="IPR003594">
    <property type="entry name" value="HATPase_dom"/>
</dbReference>
<dbReference type="PANTHER" id="PTHR43547">
    <property type="entry name" value="TWO-COMPONENT HISTIDINE KINASE"/>
    <property type="match status" value="1"/>
</dbReference>
<dbReference type="InterPro" id="IPR005467">
    <property type="entry name" value="His_kinase_dom"/>
</dbReference>
<keyword evidence="5" id="KW-1003">Cell membrane</keyword>
<evidence type="ECO:0000259" key="15">
    <source>
        <dbReference type="PROSITE" id="PS50109"/>
    </source>
</evidence>
<evidence type="ECO:0000256" key="5">
    <source>
        <dbReference type="ARBA" id="ARBA00022475"/>
    </source>
</evidence>
<feature type="transmembrane region" description="Helical" evidence="14">
    <location>
        <begin position="91"/>
        <end position="109"/>
    </location>
</feature>
<accession>A0A918TLB9</accession>
<dbReference type="PANTHER" id="PTHR43547:SF2">
    <property type="entry name" value="HYBRID SIGNAL TRANSDUCTION HISTIDINE KINASE C"/>
    <property type="match status" value="1"/>
</dbReference>
<evidence type="ECO:0000256" key="13">
    <source>
        <dbReference type="PROSITE-ProRule" id="PRU00169"/>
    </source>
</evidence>
<reference evidence="17" key="2">
    <citation type="submission" date="2020-09" db="EMBL/GenBank/DDBJ databases">
        <authorList>
            <person name="Sun Q."/>
            <person name="Kim S."/>
        </authorList>
    </citation>
    <scope>NUCLEOTIDE SEQUENCE</scope>
    <source>
        <strain evidence="17">KCTC 12988</strain>
    </source>
</reference>
<keyword evidence="6 13" id="KW-0597">Phosphoprotein</keyword>
<dbReference type="SUPFAM" id="SSF47384">
    <property type="entry name" value="Homodimeric domain of signal transducing histidine kinase"/>
    <property type="match status" value="2"/>
</dbReference>
<dbReference type="Gene3D" id="1.10.287.130">
    <property type="match status" value="2"/>
</dbReference>
<dbReference type="InterPro" id="IPR003661">
    <property type="entry name" value="HisK_dim/P_dom"/>
</dbReference>
<evidence type="ECO:0000256" key="7">
    <source>
        <dbReference type="ARBA" id="ARBA00022679"/>
    </source>
</evidence>
<keyword evidence="9" id="KW-0418">Kinase</keyword>
<gene>
    <name evidence="17" type="ORF">GCM10007100_21040</name>
</gene>
<reference evidence="17" key="1">
    <citation type="journal article" date="2014" name="Int. J. Syst. Evol. Microbiol.">
        <title>Complete genome sequence of Corynebacterium casei LMG S-19264T (=DSM 44701T), isolated from a smear-ripened cheese.</title>
        <authorList>
            <consortium name="US DOE Joint Genome Institute (JGI-PGF)"/>
            <person name="Walter F."/>
            <person name="Albersmeier A."/>
            <person name="Kalinowski J."/>
            <person name="Ruckert C."/>
        </authorList>
    </citation>
    <scope>NUCLEOTIDE SEQUENCE</scope>
    <source>
        <strain evidence="17">KCTC 12988</strain>
    </source>
</reference>
<dbReference type="SUPFAM" id="SSF55874">
    <property type="entry name" value="ATPase domain of HSP90 chaperone/DNA topoisomerase II/histidine kinase"/>
    <property type="match status" value="2"/>
</dbReference>
<organism evidence="17 18">
    <name type="scientific">Roseibacillus persicicus</name>
    <dbReference type="NCBI Taxonomy" id="454148"/>
    <lineage>
        <taxon>Bacteria</taxon>
        <taxon>Pseudomonadati</taxon>
        <taxon>Verrucomicrobiota</taxon>
        <taxon>Verrucomicrobiia</taxon>
        <taxon>Verrucomicrobiales</taxon>
        <taxon>Verrucomicrobiaceae</taxon>
        <taxon>Roseibacillus</taxon>
    </lineage>
</organism>